<dbReference type="STRING" id="585531.HMPREF0063_12060"/>
<dbReference type="Pfam" id="PF19686">
    <property type="entry name" value="DUF6188"/>
    <property type="match status" value="1"/>
</dbReference>
<comment type="caution">
    <text evidence="1">The sequence shown here is derived from an EMBL/GenBank/DDBJ whole genome shotgun (WGS) entry which is preliminary data.</text>
</comment>
<proteinExistence type="predicted"/>
<evidence type="ECO:0000313" key="1">
    <source>
        <dbReference type="EMBL" id="EFQ82851.1"/>
    </source>
</evidence>
<keyword evidence="2" id="KW-1185">Reference proteome</keyword>
<dbReference type="HOGENOM" id="CLU_1458379_0_0_11"/>
<accession>E2SEC4</accession>
<evidence type="ECO:0000313" key="2">
    <source>
        <dbReference type="Proteomes" id="UP000003111"/>
    </source>
</evidence>
<sequence length="185" mass="19878">MLRTDDGTFLRRQYSLQSIVFEASQFLEFGSAAIPGAPREACDYGRVDSNENSAAAASESGLGSIDLAGTWVSNVSAGLYSVNLVLQGDDPRAPSSVVGIESSVTLVDSVGGRERADSDDSMLDASRLLLRLLGKHVEAHTFDGRDLEVRFSSGEVLTVHRKDMPYESYQVTHHGITYVVGPLPA</sequence>
<dbReference type="Proteomes" id="UP000003111">
    <property type="component" value="Unassembled WGS sequence"/>
</dbReference>
<dbReference type="EMBL" id="ACLF03000006">
    <property type="protein sequence ID" value="EFQ82851.1"/>
    <property type="molecule type" value="Genomic_DNA"/>
</dbReference>
<name>E2SEC4_9ACTN</name>
<organism evidence="1 2">
    <name type="scientific">Aeromicrobium marinum DSM 15272</name>
    <dbReference type="NCBI Taxonomy" id="585531"/>
    <lineage>
        <taxon>Bacteria</taxon>
        <taxon>Bacillati</taxon>
        <taxon>Actinomycetota</taxon>
        <taxon>Actinomycetes</taxon>
        <taxon>Propionibacteriales</taxon>
        <taxon>Nocardioidaceae</taxon>
        <taxon>Aeromicrobium</taxon>
    </lineage>
</organism>
<dbReference type="InterPro" id="IPR046179">
    <property type="entry name" value="DUF6188"/>
</dbReference>
<reference evidence="1" key="1">
    <citation type="submission" date="2010-08" db="EMBL/GenBank/DDBJ databases">
        <authorList>
            <person name="Muzny D."/>
            <person name="Qin X."/>
            <person name="Buhay C."/>
            <person name="Dugan-Rocha S."/>
            <person name="Ding Y."/>
            <person name="Chen G."/>
            <person name="Hawes A."/>
            <person name="Holder M."/>
            <person name="Jhangiani S."/>
            <person name="Johnson A."/>
            <person name="Khan Z."/>
            <person name="Li Z."/>
            <person name="Liu W."/>
            <person name="Liu X."/>
            <person name="Perez L."/>
            <person name="Shen H."/>
            <person name="Wang Q."/>
            <person name="Watt J."/>
            <person name="Xi L."/>
            <person name="Xin Y."/>
            <person name="Zhou J."/>
            <person name="Deng J."/>
            <person name="Jiang H."/>
            <person name="Liu Y."/>
            <person name="Qu J."/>
            <person name="Song X.-Z."/>
            <person name="Zhang L."/>
            <person name="Villasana D."/>
            <person name="Johnson A."/>
            <person name="Liu J."/>
            <person name="Liyanage D."/>
            <person name="Lorensuhewa L."/>
            <person name="Robinson T."/>
            <person name="Song A."/>
            <person name="Song B.-B."/>
            <person name="Dinh H."/>
            <person name="Thornton R."/>
            <person name="Coyle M."/>
            <person name="Francisco L."/>
            <person name="Jackson L."/>
            <person name="Javaid M."/>
            <person name="Korchina V."/>
            <person name="Kovar C."/>
            <person name="Mata R."/>
            <person name="Mathew T."/>
            <person name="Ngo R."/>
            <person name="Nguyen L."/>
            <person name="Nguyen N."/>
            <person name="Okwuonu G."/>
            <person name="Ongeri F."/>
            <person name="Pham C."/>
            <person name="Simmons D."/>
            <person name="Wilczek-Boney K."/>
            <person name="Hale W."/>
            <person name="Jakkamsetti A."/>
            <person name="Pham P."/>
            <person name="Ruth R."/>
            <person name="San Lucas F."/>
            <person name="Warren J."/>
            <person name="Zhang J."/>
            <person name="Zhao Z."/>
            <person name="Zhou C."/>
            <person name="Zhu D."/>
            <person name="Lee S."/>
            <person name="Bess C."/>
            <person name="Blankenburg K."/>
            <person name="Forbes L."/>
            <person name="Fu Q."/>
            <person name="Gubbala S."/>
            <person name="Hirani K."/>
            <person name="Jayaseelan J.C."/>
            <person name="Lara F."/>
            <person name="Munidasa M."/>
            <person name="Palculict T."/>
            <person name="Patil S."/>
            <person name="Pu L.-L."/>
            <person name="Saada N."/>
            <person name="Tang L."/>
            <person name="Weissenberger G."/>
            <person name="Zhu Y."/>
            <person name="Hemphill L."/>
            <person name="Shang Y."/>
            <person name="Youmans B."/>
            <person name="Ayvaz T."/>
            <person name="Ross M."/>
            <person name="Santibanez J."/>
            <person name="Aqrawi P."/>
            <person name="Gross S."/>
            <person name="Joshi V."/>
            <person name="Fowler G."/>
            <person name="Nazareth L."/>
            <person name="Reid J."/>
            <person name="Worley K."/>
            <person name="Petrosino J."/>
            <person name="Highlander S."/>
            <person name="Gibbs R."/>
        </authorList>
    </citation>
    <scope>NUCLEOTIDE SEQUENCE [LARGE SCALE GENOMIC DNA]</scope>
    <source>
        <strain evidence="1">DSM 15272</strain>
    </source>
</reference>
<dbReference type="AlphaFoldDB" id="E2SEC4"/>
<gene>
    <name evidence="1" type="ORF">HMPREF0063_12060</name>
</gene>
<protein>
    <submittedName>
        <fullName evidence="1">Uncharacterized protein</fullName>
    </submittedName>
</protein>